<dbReference type="OrthoDB" id="25310at10239"/>
<dbReference type="Proteomes" id="UP000026993">
    <property type="component" value="Segment"/>
</dbReference>
<keyword evidence="2" id="KW-1185">Reference proteome</keyword>
<name>A0A059T5G3_9CAUD</name>
<reference evidence="1 2" key="1">
    <citation type="journal article" date="2014" name="Appl. Environ. Microbiol.">
        <title>Comparative genomic and morphological analysis of Listeria phages isolated from farm environments.</title>
        <authorList>
            <person name="Denes T."/>
            <person name="Vongkamjan K."/>
            <person name="Ackermann H.W."/>
            <person name="Moreno Switt A.I."/>
            <person name="Wiedmann M."/>
            <person name="den Bakker H.C."/>
        </authorList>
    </citation>
    <scope>NUCLEOTIDE SEQUENCE [LARGE SCALE GENOMIC DNA]</scope>
</reference>
<protein>
    <submittedName>
        <fullName evidence="1">Uncharacterized protein</fullName>
    </submittedName>
</protein>
<evidence type="ECO:0000313" key="1">
    <source>
        <dbReference type="EMBL" id="AHL18838.1"/>
    </source>
</evidence>
<organism evidence="1 2">
    <name type="scientific">Listeria phage LP-101</name>
    <dbReference type="NCBI Taxonomy" id="1458856"/>
    <lineage>
        <taxon>Viruses</taxon>
        <taxon>Duplodnaviria</taxon>
        <taxon>Heunggongvirae</taxon>
        <taxon>Uroviricota</taxon>
        <taxon>Caudoviricetes</taxon>
        <taxon>Trabyvirinae</taxon>
        <taxon>Slepowronvirus</taxon>
        <taxon>Slepowronvirus LP101</taxon>
    </lineage>
</organism>
<dbReference type="KEGG" id="vg:19735974"/>
<accession>A0A059T5G3</accession>
<gene>
    <name evidence="1" type="ORF">LP101_059</name>
</gene>
<proteinExistence type="predicted"/>
<dbReference type="RefSeq" id="YP_009044860.1">
    <property type="nucleotide sequence ID" value="NC_024387.1"/>
</dbReference>
<dbReference type="GeneID" id="19735974"/>
<dbReference type="EMBL" id="KJ094023">
    <property type="protein sequence ID" value="AHL18838.1"/>
    <property type="molecule type" value="Genomic_DNA"/>
</dbReference>
<evidence type="ECO:0000313" key="2">
    <source>
        <dbReference type="Proteomes" id="UP000026993"/>
    </source>
</evidence>
<sequence>MTKQIIINEANSLLHRKSKELSKSIIKTPKDLERFAIGLDKLSQDMWDYKNELEAIK</sequence>